<dbReference type="AlphaFoldDB" id="A0A9W6D0G0"/>
<reference evidence="1" key="1">
    <citation type="submission" date="2022-12" db="EMBL/GenBank/DDBJ databases">
        <title>Reference genome sequencing for broad-spectrum identification of bacterial and archaeal isolates by mass spectrometry.</title>
        <authorList>
            <person name="Sekiguchi Y."/>
            <person name="Tourlousse D.M."/>
        </authorList>
    </citation>
    <scope>NUCLEOTIDE SEQUENCE</scope>
    <source>
        <strain evidence="1">ASRB1</strain>
    </source>
</reference>
<evidence type="ECO:0000313" key="1">
    <source>
        <dbReference type="EMBL" id="GLI33013.1"/>
    </source>
</evidence>
<dbReference type="Proteomes" id="UP001144372">
    <property type="component" value="Unassembled WGS sequence"/>
</dbReference>
<dbReference type="RefSeq" id="WP_281792030.1">
    <property type="nucleotide sequence ID" value="NZ_BSDR01000001.1"/>
</dbReference>
<evidence type="ECO:0000313" key="2">
    <source>
        <dbReference type="Proteomes" id="UP001144372"/>
    </source>
</evidence>
<accession>A0A9W6D0G0</accession>
<organism evidence="1 2">
    <name type="scientific">Desulforhabdus amnigena</name>
    <dbReference type="NCBI Taxonomy" id="40218"/>
    <lineage>
        <taxon>Bacteria</taxon>
        <taxon>Pseudomonadati</taxon>
        <taxon>Thermodesulfobacteriota</taxon>
        <taxon>Syntrophobacteria</taxon>
        <taxon>Syntrophobacterales</taxon>
        <taxon>Syntrophobacteraceae</taxon>
        <taxon>Desulforhabdus</taxon>
    </lineage>
</organism>
<gene>
    <name evidence="1" type="ORF">DAMNIGENAA_04460</name>
</gene>
<comment type="caution">
    <text evidence="1">The sequence shown here is derived from an EMBL/GenBank/DDBJ whole genome shotgun (WGS) entry which is preliminary data.</text>
</comment>
<name>A0A9W6D0G0_9BACT</name>
<protein>
    <submittedName>
        <fullName evidence="1">Uncharacterized protein</fullName>
    </submittedName>
</protein>
<keyword evidence="2" id="KW-1185">Reference proteome</keyword>
<sequence>MALTAESTIAVLLANEQAKAILEKHLPGMTSDPRLKMAMGMTLKQIMPLSQGKITLSKIEAVAADLAAL</sequence>
<proteinExistence type="predicted"/>
<dbReference type="EMBL" id="BSDR01000001">
    <property type="protein sequence ID" value="GLI33013.1"/>
    <property type="molecule type" value="Genomic_DNA"/>
</dbReference>